<dbReference type="AlphaFoldDB" id="A0AA39P8Q0"/>
<keyword evidence="2" id="KW-1185">Reference proteome</keyword>
<sequence length="169" mass="19030">MRNAGQHTDLMDIPSIRLFMGTMGGMGPAPPDALVTPVTSHVKKRRLRDILEEFDRQETGKRELSGEWVVGKRTWNRLQTEWKAAQIGERESHTFAKKTERVMLYIHGVEYINCKLSTGRARADACIHAAGGCAGGGSRTGMSRGWKAERLAWRDARYRSALLMTNDRN</sequence>
<gene>
    <name evidence="1" type="ORF">IW261DRAFT_196143</name>
</gene>
<dbReference type="Proteomes" id="UP001175227">
    <property type="component" value="Unassembled WGS sequence"/>
</dbReference>
<organism evidence="1 2">
    <name type="scientific">Armillaria novae-zelandiae</name>
    <dbReference type="NCBI Taxonomy" id="153914"/>
    <lineage>
        <taxon>Eukaryota</taxon>
        <taxon>Fungi</taxon>
        <taxon>Dikarya</taxon>
        <taxon>Basidiomycota</taxon>
        <taxon>Agaricomycotina</taxon>
        <taxon>Agaricomycetes</taxon>
        <taxon>Agaricomycetidae</taxon>
        <taxon>Agaricales</taxon>
        <taxon>Marasmiineae</taxon>
        <taxon>Physalacriaceae</taxon>
        <taxon>Armillaria</taxon>
    </lineage>
</organism>
<evidence type="ECO:0000313" key="2">
    <source>
        <dbReference type="Proteomes" id="UP001175227"/>
    </source>
</evidence>
<dbReference type="EMBL" id="JAUEPR010000013">
    <property type="protein sequence ID" value="KAK0478958.1"/>
    <property type="molecule type" value="Genomic_DNA"/>
</dbReference>
<reference evidence="1" key="1">
    <citation type="submission" date="2023-06" db="EMBL/GenBank/DDBJ databases">
        <authorList>
            <consortium name="Lawrence Berkeley National Laboratory"/>
            <person name="Ahrendt S."/>
            <person name="Sahu N."/>
            <person name="Indic B."/>
            <person name="Wong-Bajracharya J."/>
            <person name="Merenyi Z."/>
            <person name="Ke H.-M."/>
            <person name="Monk M."/>
            <person name="Kocsube S."/>
            <person name="Drula E."/>
            <person name="Lipzen A."/>
            <person name="Balint B."/>
            <person name="Henrissat B."/>
            <person name="Andreopoulos B."/>
            <person name="Martin F.M."/>
            <person name="Harder C.B."/>
            <person name="Rigling D."/>
            <person name="Ford K.L."/>
            <person name="Foster G.D."/>
            <person name="Pangilinan J."/>
            <person name="Papanicolaou A."/>
            <person name="Barry K."/>
            <person name="LaButti K."/>
            <person name="Viragh M."/>
            <person name="Koriabine M."/>
            <person name="Yan M."/>
            <person name="Riley R."/>
            <person name="Champramary S."/>
            <person name="Plett K.L."/>
            <person name="Tsai I.J."/>
            <person name="Slot J."/>
            <person name="Sipos G."/>
            <person name="Plett J."/>
            <person name="Nagy L.G."/>
            <person name="Grigoriev I.V."/>
        </authorList>
    </citation>
    <scope>NUCLEOTIDE SEQUENCE</scope>
    <source>
        <strain evidence="1">ICMP 16352</strain>
    </source>
</reference>
<proteinExistence type="predicted"/>
<name>A0AA39P8Q0_9AGAR</name>
<comment type="caution">
    <text evidence="1">The sequence shown here is derived from an EMBL/GenBank/DDBJ whole genome shotgun (WGS) entry which is preliminary data.</text>
</comment>
<accession>A0AA39P8Q0</accession>
<evidence type="ECO:0000313" key="1">
    <source>
        <dbReference type="EMBL" id="KAK0478958.1"/>
    </source>
</evidence>
<protein>
    <submittedName>
        <fullName evidence="1">Uncharacterized protein</fullName>
    </submittedName>
</protein>